<dbReference type="HOGENOM" id="CLU_027938_4_1_11"/>
<dbReference type="InterPro" id="IPR002123">
    <property type="entry name" value="Plipid/glycerol_acylTrfase"/>
</dbReference>
<dbReference type="Pfam" id="PF01553">
    <property type="entry name" value="Acyltransferase"/>
    <property type="match status" value="1"/>
</dbReference>
<dbReference type="RefSeq" id="WP_007078231.1">
    <property type="nucleotide sequence ID" value="NZ_CM001024.1"/>
</dbReference>
<organism evidence="4 5">
    <name type="scientific">Aeromicrobium marinum DSM 15272</name>
    <dbReference type="NCBI Taxonomy" id="585531"/>
    <lineage>
        <taxon>Bacteria</taxon>
        <taxon>Bacillati</taxon>
        <taxon>Actinomycetota</taxon>
        <taxon>Actinomycetes</taxon>
        <taxon>Propionibacteriales</taxon>
        <taxon>Nocardioidaceae</taxon>
        <taxon>Aeromicrobium</taxon>
    </lineage>
</organism>
<evidence type="ECO:0000313" key="5">
    <source>
        <dbReference type="Proteomes" id="UP000003111"/>
    </source>
</evidence>
<sequence>MSRWSGMPRTTRWVVRVIRPFLQVFTRRDWSGADRLPTGGYVLAPNHLSHLDPFLISHFMVDHGIAPRFLAKDTLMTLPVGGRLLRGTEQIPVYRNTEGAAESLQAAVRAVEAGQVVTIYPEGTLTRDPDAWPMSGRTGAVRVALATGRPLVPMAQWGAQEILWPYSRRLRLLPRKTVRIRIGDPVDLSDLEGRPLTEDLLHEATDRLMDTLTTMLAEVRGELPTRPRLDVRTLEPPRTTYKRLEP</sequence>
<evidence type="ECO:0000313" key="4">
    <source>
        <dbReference type="EMBL" id="EFQ83547.1"/>
    </source>
</evidence>
<feature type="domain" description="Phospholipid/glycerol acyltransferase" evidence="3">
    <location>
        <begin position="41"/>
        <end position="159"/>
    </location>
</feature>
<dbReference type="AlphaFoldDB" id="E2SB01"/>
<evidence type="ECO:0000256" key="1">
    <source>
        <dbReference type="ARBA" id="ARBA00022679"/>
    </source>
</evidence>
<dbReference type="CDD" id="cd07989">
    <property type="entry name" value="LPLAT_AGPAT-like"/>
    <property type="match status" value="1"/>
</dbReference>
<dbReference type="OrthoDB" id="9806008at2"/>
<dbReference type="GO" id="GO:0005886">
    <property type="term" value="C:plasma membrane"/>
    <property type="evidence" value="ECO:0007669"/>
    <property type="project" value="TreeGrafter"/>
</dbReference>
<keyword evidence="1" id="KW-0808">Transferase</keyword>
<dbReference type="Proteomes" id="UP000003111">
    <property type="component" value="Unassembled WGS sequence"/>
</dbReference>
<dbReference type="PANTHER" id="PTHR10434">
    <property type="entry name" value="1-ACYL-SN-GLYCEROL-3-PHOSPHATE ACYLTRANSFERASE"/>
    <property type="match status" value="1"/>
</dbReference>
<gene>
    <name evidence="4" type="ORF">HMPREF0063_11210</name>
</gene>
<protein>
    <submittedName>
        <fullName evidence="4">Acyltransferase</fullName>
    </submittedName>
</protein>
<keyword evidence="5" id="KW-1185">Reference proteome</keyword>
<comment type="caution">
    <text evidence="4">The sequence shown here is derived from an EMBL/GenBank/DDBJ whole genome shotgun (WGS) entry which is preliminary data.</text>
</comment>
<dbReference type="GO" id="GO:0003841">
    <property type="term" value="F:1-acylglycerol-3-phosphate O-acyltransferase activity"/>
    <property type="evidence" value="ECO:0007669"/>
    <property type="project" value="TreeGrafter"/>
</dbReference>
<dbReference type="STRING" id="585531.HMPREF0063_11210"/>
<evidence type="ECO:0000256" key="2">
    <source>
        <dbReference type="ARBA" id="ARBA00023315"/>
    </source>
</evidence>
<dbReference type="eggNOG" id="COG0204">
    <property type="taxonomic scope" value="Bacteria"/>
</dbReference>
<keyword evidence="2 4" id="KW-0012">Acyltransferase</keyword>
<dbReference type="SMART" id="SM00563">
    <property type="entry name" value="PlsC"/>
    <property type="match status" value="1"/>
</dbReference>
<name>E2SB01_9ACTN</name>
<dbReference type="GO" id="GO:0006654">
    <property type="term" value="P:phosphatidic acid biosynthetic process"/>
    <property type="evidence" value="ECO:0007669"/>
    <property type="project" value="TreeGrafter"/>
</dbReference>
<dbReference type="SUPFAM" id="SSF69593">
    <property type="entry name" value="Glycerol-3-phosphate (1)-acyltransferase"/>
    <property type="match status" value="1"/>
</dbReference>
<dbReference type="PANTHER" id="PTHR10434:SF55">
    <property type="entry name" value="POSSIBLE ACYLTRANSFERASE"/>
    <property type="match status" value="1"/>
</dbReference>
<dbReference type="EMBL" id="ACLF03000004">
    <property type="protein sequence ID" value="EFQ83547.1"/>
    <property type="molecule type" value="Genomic_DNA"/>
</dbReference>
<reference evidence="4" key="1">
    <citation type="submission" date="2010-08" db="EMBL/GenBank/DDBJ databases">
        <authorList>
            <person name="Muzny D."/>
            <person name="Qin X."/>
            <person name="Buhay C."/>
            <person name="Dugan-Rocha S."/>
            <person name="Ding Y."/>
            <person name="Chen G."/>
            <person name="Hawes A."/>
            <person name="Holder M."/>
            <person name="Jhangiani S."/>
            <person name="Johnson A."/>
            <person name="Khan Z."/>
            <person name="Li Z."/>
            <person name="Liu W."/>
            <person name="Liu X."/>
            <person name="Perez L."/>
            <person name="Shen H."/>
            <person name="Wang Q."/>
            <person name="Watt J."/>
            <person name="Xi L."/>
            <person name="Xin Y."/>
            <person name="Zhou J."/>
            <person name="Deng J."/>
            <person name="Jiang H."/>
            <person name="Liu Y."/>
            <person name="Qu J."/>
            <person name="Song X.-Z."/>
            <person name="Zhang L."/>
            <person name="Villasana D."/>
            <person name="Johnson A."/>
            <person name="Liu J."/>
            <person name="Liyanage D."/>
            <person name="Lorensuhewa L."/>
            <person name="Robinson T."/>
            <person name="Song A."/>
            <person name="Song B.-B."/>
            <person name="Dinh H."/>
            <person name="Thornton R."/>
            <person name="Coyle M."/>
            <person name="Francisco L."/>
            <person name="Jackson L."/>
            <person name="Javaid M."/>
            <person name="Korchina V."/>
            <person name="Kovar C."/>
            <person name="Mata R."/>
            <person name="Mathew T."/>
            <person name="Ngo R."/>
            <person name="Nguyen L."/>
            <person name="Nguyen N."/>
            <person name="Okwuonu G."/>
            <person name="Ongeri F."/>
            <person name="Pham C."/>
            <person name="Simmons D."/>
            <person name="Wilczek-Boney K."/>
            <person name="Hale W."/>
            <person name="Jakkamsetti A."/>
            <person name="Pham P."/>
            <person name="Ruth R."/>
            <person name="San Lucas F."/>
            <person name="Warren J."/>
            <person name="Zhang J."/>
            <person name="Zhao Z."/>
            <person name="Zhou C."/>
            <person name="Zhu D."/>
            <person name="Lee S."/>
            <person name="Bess C."/>
            <person name="Blankenburg K."/>
            <person name="Forbes L."/>
            <person name="Fu Q."/>
            <person name="Gubbala S."/>
            <person name="Hirani K."/>
            <person name="Jayaseelan J.C."/>
            <person name="Lara F."/>
            <person name="Munidasa M."/>
            <person name="Palculict T."/>
            <person name="Patil S."/>
            <person name="Pu L.-L."/>
            <person name="Saada N."/>
            <person name="Tang L."/>
            <person name="Weissenberger G."/>
            <person name="Zhu Y."/>
            <person name="Hemphill L."/>
            <person name="Shang Y."/>
            <person name="Youmans B."/>
            <person name="Ayvaz T."/>
            <person name="Ross M."/>
            <person name="Santibanez J."/>
            <person name="Aqrawi P."/>
            <person name="Gross S."/>
            <person name="Joshi V."/>
            <person name="Fowler G."/>
            <person name="Nazareth L."/>
            <person name="Reid J."/>
            <person name="Worley K."/>
            <person name="Petrosino J."/>
            <person name="Highlander S."/>
            <person name="Gibbs R."/>
        </authorList>
    </citation>
    <scope>NUCLEOTIDE SEQUENCE [LARGE SCALE GENOMIC DNA]</scope>
    <source>
        <strain evidence="4">DSM 15272</strain>
    </source>
</reference>
<proteinExistence type="predicted"/>
<evidence type="ECO:0000259" key="3">
    <source>
        <dbReference type="SMART" id="SM00563"/>
    </source>
</evidence>
<accession>E2SB01</accession>